<sequence>MVTFDLFSFTVSISRRKKALSNRYEDNLRISRIIEDNKRKQNDHMHFWY</sequence>
<keyword evidence="2" id="KW-1185">Reference proteome</keyword>
<name>A0A4R2P469_9BACL</name>
<organism evidence="1 2">
    <name type="scientific">Scopulibacillus darangshiensis</name>
    <dbReference type="NCBI Taxonomy" id="442528"/>
    <lineage>
        <taxon>Bacteria</taxon>
        <taxon>Bacillati</taxon>
        <taxon>Bacillota</taxon>
        <taxon>Bacilli</taxon>
        <taxon>Bacillales</taxon>
        <taxon>Sporolactobacillaceae</taxon>
        <taxon>Scopulibacillus</taxon>
    </lineage>
</organism>
<dbReference type="EMBL" id="SLXK01000015">
    <property type="protein sequence ID" value="TCP28844.1"/>
    <property type="molecule type" value="Genomic_DNA"/>
</dbReference>
<dbReference type="Proteomes" id="UP000295416">
    <property type="component" value="Unassembled WGS sequence"/>
</dbReference>
<dbReference type="InterPro" id="IPR012655">
    <property type="entry name" value="YrzI"/>
</dbReference>
<proteinExistence type="predicted"/>
<protein>
    <submittedName>
        <fullName evidence="1">Putative sporulation protein YrzI</fullName>
    </submittedName>
</protein>
<dbReference type="AlphaFoldDB" id="A0A4R2P469"/>
<dbReference type="RefSeq" id="WP_132746332.1">
    <property type="nucleotide sequence ID" value="NZ_SLXK01000015.1"/>
</dbReference>
<comment type="caution">
    <text evidence="1">The sequence shown here is derived from an EMBL/GenBank/DDBJ whole genome shotgun (WGS) entry which is preliminary data.</text>
</comment>
<evidence type="ECO:0000313" key="1">
    <source>
        <dbReference type="EMBL" id="TCP28844.1"/>
    </source>
</evidence>
<dbReference type="Pfam" id="PF09501">
    <property type="entry name" value="Bac_small_YrzI"/>
    <property type="match status" value="1"/>
</dbReference>
<reference evidence="1 2" key="1">
    <citation type="submission" date="2019-03" db="EMBL/GenBank/DDBJ databases">
        <title>Genomic Encyclopedia of Type Strains, Phase IV (KMG-IV): sequencing the most valuable type-strain genomes for metagenomic binning, comparative biology and taxonomic classification.</title>
        <authorList>
            <person name="Goeker M."/>
        </authorList>
    </citation>
    <scope>NUCLEOTIDE SEQUENCE [LARGE SCALE GENOMIC DNA]</scope>
    <source>
        <strain evidence="1 2">DSM 19377</strain>
    </source>
</reference>
<gene>
    <name evidence="1" type="ORF">EV207_11580</name>
</gene>
<evidence type="ECO:0000313" key="2">
    <source>
        <dbReference type="Proteomes" id="UP000295416"/>
    </source>
</evidence>
<accession>A0A4R2P469</accession>